<dbReference type="Proteomes" id="UP001333110">
    <property type="component" value="Unassembled WGS sequence"/>
</dbReference>
<protein>
    <submittedName>
        <fullName evidence="1">Uncharacterized protein</fullName>
    </submittedName>
</protein>
<dbReference type="EMBL" id="JAUNZN010000003">
    <property type="protein sequence ID" value="KAK4824873.1"/>
    <property type="molecule type" value="Genomic_DNA"/>
</dbReference>
<evidence type="ECO:0000313" key="1">
    <source>
        <dbReference type="EMBL" id="KAK4824873.1"/>
    </source>
</evidence>
<dbReference type="AlphaFoldDB" id="A0AAN7PEG7"/>
<reference evidence="1 2" key="1">
    <citation type="journal article" date="2023" name="J. Hered.">
        <title>Chromosome-level genome of the wood stork (Mycteria americana) provides insight into avian chromosome evolution.</title>
        <authorList>
            <person name="Flamio R. Jr."/>
            <person name="Ramstad K.M."/>
        </authorList>
    </citation>
    <scope>NUCLEOTIDE SEQUENCE [LARGE SCALE GENOMIC DNA]</scope>
    <source>
        <strain evidence="1">JAX WOST 10</strain>
    </source>
</reference>
<name>A0AAN7PEG7_MYCAM</name>
<comment type="caution">
    <text evidence="1">The sequence shown here is derived from an EMBL/GenBank/DDBJ whole genome shotgun (WGS) entry which is preliminary data.</text>
</comment>
<organism evidence="1 2">
    <name type="scientific">Mycteria americana</name>
    <name type="common">Wood stork</name>
    <dbReference type="NCBI Taxonomy" id="33587"/>
    <lineage>
        <taxon>Eukaryota</taxon>
        <taxon>Metazoa</taxon>
        <taxon>Chordata</taxon>
        <taxon>Craniata</taxon>
        <taxon>Vertebrata</taxon>
        <taxon>Euteleostomi</taxon>
        <taxon>Archelosauria</taxon>
        <taxon>Archosauria</taxon>
        <taxon>Dinosauria</taxon>
        <taxon>Saurischia</taxon>
        <taxon>Theropoda</taxon>
        <taxon>Coelurosauria</taxon>
        <taxon>Aves</taxon>
        <taxon>Neognathae</taxon>
        <taxon>Neoaves</taxon>
        <taxon>Aequornithes</taxon>
        <taxon>Ciconiiformes</taxon>
        <taxon>Ciconiidae</taxon>
        <taxon>Mycteria</taxon>
    </lineage>
</organism>
<keyword evidence="2" id="KW-1185">Reference proteome</keyword>
<dbReference type="PANTHER" id="PTHR33332">
    <property type="entry name" value="REVERSE TRANSCRIPTASE DOMAIN-CONTAINING PROTEIN"/>
    <property type="match status" value="1"/>
</dbReference>
<gene>
    <name evidence="1" type="ORF">QYF61_021080</name>
</gene>
<proteinExistence type="predicted"/>
<sequence length="118" mass="13249">MIILTEKTAQVWQINNKRIVVGAKRNAYVGTDVRTSKFCKCKVLHLGQSNPQYQYRLGDEGMESSPAEKDLGVLVEEKLDVSRQCVLTAQKAERILACVKRSVASRSREVSLPSTPLW</sequence>
<evidence type="ECO:0000313" key="2">
    <source>
        <dbReference type="Proteomes" id="UP001333110"/>
    </source>
</evidence>
<accession>A0AAN7PEG7</accession>